<feature type="compositionally biased region" description="Acidic residues" evidence="2">
    <location>
        <begin position="522"/>
        <end position="536"/>
    </location>
</feature>
<feature type="region of interest" description="Disordered" evidence="2">
    <location>
        <begin position="518"/>
        <end position="573"/>
    </location>
</feature>
<comment type="similarity">
    <text evidence="1">Belongs to the RRN3 family.</text>
</comment>
<dbReference type="EMBL" id="LUHQ01000002">
    <property type="protein sequence ID" value="OAP09871.1"/>
    <property type="molecule type" value="Genomic_DNA"/>
</dbReference>
<feature type="compositionally biased region" description="Polar residues" evidence="2">
    <location>
        <begin position="563"/>
        <end position="573"/>
    </location>
</feature>
<comment type="caution">
    <text evidence="3">The sequence shown here is derived from an EMBL/GenBank/DDBJ whole genome shotgun (WGS) entry which is preliminary data.</text>
</comment>
<evidence type="ECO:0000313" key="4">
    <source>
        <dbReference type="Proteomes" id="UP000078284"/>
    </source>
</evidence>
<dbReference type="Pfam" id="PF05327">
    <property type="entry name" value="RRN3"/>
    <property type="match status" value="2"/>
</dbReference>
<evidence type="ECO:0000256" key="1">
    <source>
        <dbReference type="ARBA" id="ARBA00010098"/>
    </source>
</evidence>
<evidence type="ECO:0008006" key="5">
    <source>
        <dbReference type="Google" id="ProtNLM"/>
    </source>
</evidence>
<dbReference type="GO" id="GO:0006361">
    <property type="term" value="P:transcription initiation at RNA polymerase I promoter"/>
    <property type="evidence" value="ECO:0007669"/>
    <property type="project" value="InterPro"/>
</dbReference>
<protein>
    <recommendedName>
        <fullName evidence="5">RNA polymerase I specific transcription initiation factor RRN3 protein</fullName>
    </recommendedName>
</protein>
<accession>A0A178VWV2</accession>
<dbReference type="AlphaFoldDB" id="A0A178VWV2"/>
<dbReference type="PANTHER" id="PTHR12790:SF0">
    <property type="entry name" value="RNA POLYMERASE I-SPECIFIC TRANSCRIPTION INITIATION FACTOR RRN3-RELATED"/>
    <property type="match status" value="1"/>
</dbReference>
<dbReference type="Proteomes" id="UP000078284">
    <property type="component" value="Chromosome 2"/>
</dbReference>
<dbReference type="GO" id="GO:0001181">
    <property type="term" value="F:RNA polymerase I general transcription initiation factor activity"/>
    <property type="evidence" value="ECO:0007669"/>
    <property type="project" value="InterPro"/>
</dbReference>
<organism evidence="3 4">
    <name type="scientific">Arabidopsis thaliana</name>
    <name type="common">Mouse-ear cress</name>
    <dbReference type="NCBI Taxonomy" id="3702"/>
    <lineage>
        <taxon>Eukaryota</taxon>
        <taxon>Viridiplantae</taxon>
        <taxon>Streptophyta</taxon>
        <taxon>Embryophyta</taxon>
        <taxon>Tracheophyta</taxon>
        <taxon>Spermatophyta</taxon>
        <taxon>Magnoliopsida</taxon>
        <taxon>eudicotyledons</taxon>
        <taxon>Gunneridae</taxon>
        <taxon>Pentapetalae</taxon>
        <taxon>rosids</taxon>
        <taxon>malvids</taxon>
        <taxon>Brassicales</taxon>
        <taxon>Brassicaceae</taxon>
        <taxon>Camelineae</taxon>
        <taxon>Arabidopsis</taxon>
    </lineage>
</organism>
<sequence>MGAEEVENADLSDKALVSAIREVLASAQSGDTDQYNELVQLMYIKKKKSGDDAMAQPEVPDDVDVVAQRETLLKILSRSVACLDDVHHNHLLQLILGTRIWDHKPNVIYALLDLIISLATTSGKHLSSCLDTLVSNLRSQPRKLDNKMLEVLSRVHAALHKISYLVPLAPSILLPILAQSMPSVHDKARLQVVVPYVKNLLKLENSSIIGKVVGKDILMMVMGRFRDLDSEIECDDNLQNDSSLAMFDMELDVAVEGTLVSKLLDDLMVESFNHLKSCQDAGRLDEVFENLFESFENLILNTQKLKFSQFLMFYACSLDPENCGVKFASKLLEKFLSSNNNQVTRTNAVTYLASYLARANFLSASFVASMLKRLVDECADYCRTCNDDARPEVHQVFYSGCQAILYVLCFRMRSILEVPHFQSQLTPLESVLSHKLDPLRVCLSSVVSEFLIQAKACGLFIVSDAFIFDDLSESELSRALGGFFPFPWLLEKSNSLISPHFIKRSEVKKTYEQAEVTVYGDTDNEEDSDDDVDPDNEMNKMSITPKHSVMHETERLLKMPSRISPSTSPRESL</sequence>
<dbReference type="PANTHER" id="PTHR12790">
    <property type="entry name" value="TRANSCRIPTION INITIATION FACTOR IA RRN3"/>
    <property type="match status" value="1"/>
</dbReference>
<reference evidence="4" key="1">
    <citation type="journal article" date="2016" name="Proc. Natl. Acad. Sci. U.S.A.">
        <title>Chromosome-level assembly of Arabidopsis thaliana Ler reveals the extent of translocation and inversion polymorphisms.</title>
        <authorList>
            <person name="Zapata L."/>
            <person name="Ding J."/>
            <person name="Willing E.M."/>
            <person name="Hartwig B."/>
            <person name="Bezdan D."/>
            <person name="Jiao W.B."/>
            <person name="Patel V."/>
            <person name="Velikkakam James G."/>
            <person name="Koornneef M."/>
            <person name="Ossowski S."/>
            <person name="Schneeberger K."/>
        </authorList>
    </citation>
    <scope>NUCLEOTIDE SEQUENCE [LARGE SCALE GENOMIC DNA]</scope>
    <source>
        <strain evidence="4">cv. Landsberg erecta</strain>
    </source>
</reference>
<dbReference type="ExpressionAtlas" id="A0A178VWV2">
    <property type="expression patterns" value="baseline and differential"/>
</dbReference>
<dbReference type="SUPFAM" id="SSF48371">
    <property type="entry name" value="ARM repeat"/>
    <property type="match status" value="1"/>
</dbReference>
<evidence type="ECO:0000313" key="3">
    <source>
        <dbReference type="EMBL" id="OAP09871.1"/>
    </source>
</evidence>
<evidence type="ECO:0000256" key="2">
    <source>
        <dbReference type="SAM" id="MobiDB-lite"/>
    </source>
</evidence>
<gene>
    <name evidence="3" type="ordered locus">AXX17_At2g36140</name>
</gene>
<dbReference type="InterPro" id="IPR007991">
    <property type="entry name" value="RNA_pol_I_trans_ini_fac_RRN3"/>
</dbReference>
<proteinExistence type="inferred from homology"/>
<name>A0A178VWV2_ARATH</name>
<dbReference type="InterPro" id="IPR016024">
    <property type="entry name" value="ARM-type_fold"/>
</dbReference>